<gene>
    <name evidence="9" type="ORF">EPA86_02630</name>
</gene>
<dbReference type="Pfam" id="PF00512">
    <property type="entry name" value="HisKA"/>
    <property type="match status" value="1"/>
</dbReference>
<dbReference type="CDD" id="cd17546">
    <property type="entry name" value="REC_hyHK_CKI1_RcsC-like"/>
    <property type="match status" value="1"/>
</dbReference>
<dbReference type="SUPFAM" id="SSF55874">
    <property type="entry name" value="ATPase domain of HSP90 chaperone/DNA topoisomerase II/histidine kinase"/>
    <property type="match status" value="1"/>
</dbReference>
<dbReference type="PANTHER" id="PTHR45339:SF1">
    <property type="entry name" value="HYBRID SIGNAL TRANSDUCTION HISTIDINE KINASE J"/>
    <property type="match status" value="1"/>
</dbReference>
<keyword evidence="4" id="KW-0902">Two-component regulatory system</keyword>
<dbReference type="Gene3D" id="3.40.50.2300">
    <property type="match status" value="1"/>
</dbReference>
<dbReference type="InterPro" id="IPR005467">
    <property type="entry name" value="His_kinase_dom"/>
</dbReference>
<evidence type="ECO:0000256" key="6">
    <source>
        <dbReference type="SAM" id="Coils"/>
    </source>
</evidence>
<feature type="domain" description="Response regulatory" evidence="8">
    <location>
        <begin position="414"/>
        <end position="531"/>
    </location>
</feature>
<dbReference type="SMART" id="SM00387">
    <property type="entry name" value="HATPase_c"/>
    <property type="match status" value="1"/>
</dbReference>
<evidence type="ECO:0000259" key="7">
    <source>
        <dbReference type="PROSITE" id="PS50109"/>
    </source>
</evidence>
<dbReference type="EC" id="2.7.13.3" evidence="2"/>
<dbReference type="Gene3D" id="3.30.450.20">
    <property type="entry name" value="PAS domain"/>
    <property type="match status" value="1"/>
</dbReference>
<evidence type="ECO:0000256" key="2">
    <source>
        <dbReference type="ARBA" id="ARBA00012438"/>
    </source>
</evidence>
<dbReference type="Pfam" id="PF02518">
    <property type="entry name" value="HATPase_c"/>
    <property type="match status" value="1"/>
</dbReference>
<dbReference type="InterPro" id="IPR003594">
    <property type="entry name" value="HATPase_dom"/>
</dbReference>
<dbReference type="InterPro" id="IPR011006">
    <property type="entry name" value="CheY-like_superfamily"/>
</dbReference>
<dbReference type="InterPro" id="IPR000014">
    <property type="entry name" value="PAS"/>
</dbReference>
<dbReference type="EMBL" id="SAWY01000005">
    <property type="protein sequence ID" value="TPH18029.1"/>
    <property type="molecule type" value="Genomic_DNA"/>
</dbReference>
<evidence type="ECO:0000256" key="1">
    <source>
        <dbReference type="ARBA" id="ARBA00000085"/>
    </source>
</evidence>
<dbReference type="Gene3D" id="3.30.565.10">
    <property type="entry name" value="Histidine kinase-like ATPase, C-terminal domain"/>
    <property type="match status" value="1"/>
</dbReference>
<dbReference type="PRINTS" id="PR00344">
    <property type="entry name" value="BCTRLSENSOR"/>
</dbReference>
<proteinExistence type="predicted"/>
<evidence type="ECO:0000256" key="4">
    <source>
        <dbReference type="ARBA" id="ARBA00023012"/>
    </source>
</evidence>
<name>A0A502L509_9GAMM</name>
<dbReference type="InterPro" id="IPR036097">
    <property type="entry name" value="HisK_dim/P_sf"/>
</dbReference>
<dbReference type="OrthoDB" id="9810730at2"/>
<dbReference type="Pfam" id="PF13426">
    <property type="entry name" value="PAS_9"/>
    <property type="match status" value="1"/>
</dbReference>
<dbReference type="FunFam" id="3.30.565.10:FF:000010">
    <property type="entry name" value="Sensor histidine kinase RcsC"/>
    <property type="match status" value="1"/>
</dbReference>
<keyword evidence="9" id="KW-0418">Kinase</keyword>
<dbReference type="InterPro" id="IPR004358">
    <property type="entry name" value="Sig_transdc_His_kin-like_C"/>
</dbReference>
<evidence type="ECO:0000256" key="3">
    <source>
        <dbReference type="ARBA" id="ARBA00022553"/>
    </source>
</evidence>
<dbReference type="CDD" id="cd16922">
    <property type="entry name" value="HATPase_EvgS-ArcB-TorS-like"/>
    <property type="match status" value="1"/>
</dbReference>
<comment type="caution">
    <text evidence="9">The sequence shown here is derived from an EMBL/GenBank/DDBJ whole genome shotgun (WGS) entry which is preliminary data.</text>
</comment>
<dbReference type="PROSITE" id="PS50109">
    <property type="entry name" value="HIS_KIN"/>
    <property type="match status" value="1"/>
</dbReference>
<feature type="modified residue" description="4-aspartylphosphate" evidence="5">
    <location>
        <position position="463"/>
    </location>
</feature>
<evidence type="ECO:0000256" key="5">
    <source>
        <dbReference type="PROSITE-ProRule" id="PRU00169"/>
    </source>
</evidence>
<keyword evidence="3 5" id="KW-0597">Phosphoprotein</keyword>
<feature type="domain" description="Histidine kinase" evidence="7">
    <location>
        <begin position="167"/>
        <end position="390"/>
    </location>
</feature>
<feature type="coiled-coil region" evidence="6">
    <location>
        <begin position="6"/>
        <end position="33"/>
    </location>
</feature>
<accession>A0A502L509</accession>
<dbReference type="PANTHER" id="PTHR45339">
    <property type="entry name" value="HYBRID SIGNAL TRANSDUCTION HISTIDINE KINASE J"/>
    <property type="match status" value="1"/>
</dbReference>
<dbReference type="GO" id="GO:0000155">
    <property type="term" value="F:phosphorelay sensor kinase activity"/>
    <property type="evidence" value="ECO:0007669"/>
    <property type="project" value="InterPro"/>
</dbReference>
<dbReference type="RefSeq" id="WP_140601614.1">
    <property type="nucleotide sequence ID" value="NZ_SAWY01000005.1"/>
</dbReference>
<keyword evidence="6" id="KW-0175">Coiled coil</keyword>
<dbReference type="InterPro" id="IPR036890">
    <property type="entry name" value="HATPase_C_sf"/>
</dbReference>
<dbReference type="SUPFAM" id="SSF55785">
    <property type="entry name" value="PYP-like sensor domain (PAS domain)"/>
    <property type="match status" value="1"/>
</dbReference>
<protein>
    <recommendedName>
        <fullName evidence="2">histidine kinase</fullName>
        <ecNumber evidence="2">2.7.13.3</ecNumber>
    </recommendedName>
</protein>
<comment type="catalytic activity">
    <reaction evidence="1">
        <text>ATP + protein L-histidine = ADP + protein N-phospho-L-histidine.</text>
        <dbReference type="EC" id="2.7.13.3"/>
    </reaction>
</comment>
<dbReference type="Pfam" id="PF00072">
    <property type="entry name" value="Response_reg"/>
    <property type="match status" value="1"/>
</dbReference>
<evidence type="ECO:0000259" key="8">
    <source>
        <dbReference type="PROSITE" id="PS50110"/>
    </source>
</evidence>
<dbReference type="NCBIfam" id="TIGR00229">
    <property type="entry name" value="sensory_box"/>
    <property type="match status" value="1"/>
</dbReference>
<evidence type="ECO:0000313" key="9">
    <source>
        <dbReference type="EMBL" id="TPH18029.1"/>
    </source>
</evidence>
<dbReference type="SUPFAM" id="SSF52172">
    <property type="entry name" value="CheY-like"/>
    <property type="match status" value="1"/>
</dbReference>
<reference evidence="9 10" key="1">
    <citation type="submission" date="2019-01" db="EMBL/GenBank/DDBJ databases">
        <title>Litorilituus lipolytica sp. nov., isolated from intertidal sand of the Yellow Sea in China.</title>
        <authorList>
            <person name="Liu A."/>
        </authorList>
    </citation>
    <scope>NUCLEOTIDE SEQUENCE [LARGE SCALE GENOMIC DNA]</scope>
    <source>
        <strain evidence="9 10">RZ04</strain>
    </source>
</reference>
<evidence type="ECO:0000313" key="10">
    <source>
        <dbReference type="Proteomes" id="UP000315303"/>
    </source>
</evidence>
<dbReference type="Gene3D" id="1.10.287.130">
    <property type="match status" value="1"/>
</dbReference>
<dbReference type="InterPro" id="IPR035965">
    <property type="entry name" value="PAS-like_dom_sf"/>
</dbReference>
<dbReference type="SMART" id="SM00448">
    <property type="entry name" value="REC"/>
    <property type="match status" value="1"/>
</dbReference>
<sequence length="545" mass="60487">MSSSELNKLKEENRQLKAQVENLSNQRDKYQKLFEVSADALSILNLDTGKFIECNQSAIDMHGVDSEDNFLNLSPGELSPKFQPCGGASEAMAIDRITKAFTDGPQIFQWTHSRLDGSTFPCLVSLTALPSKTNNLILAIGRDITELIEYQEQLSSSNKAKSIFLANMSHELRTPMTTVLGYTELLLEDKLLSDSTRETCDKIKSATTSLLHIINEILDMSKLESGKLVLEYMNFDFRFLVHEVINIFDNKRKNEADIDWQLTIDPNIPTGIRSDPTRLKQVLFNLLGNAQKFTKKGSISIACEVIHSIDKAAHIQVSITDTGIGISDEVKDKIFDPFSQADSSMSRKYSGTGLGLPISKNIVELLGGDITVEGEQGKGSTFYFTFPLVEADGAVNYPQKKLSAGSFIATRSLNILFAEDNRINQALVKKILNGYGHQIDLADNGLLAIEANAKKDYDLILMDIRMPEMDGIEATSRIRKQQDEKSNIPIIALSADAMKDNVSDYLEAGMNAFSSKPFDWPQLLLLINQVLAEKVHCVENNEAAK</sequence>
<dbReference type="AlphaFoldDB" id="A0A502L509"/>
<keyword evidence="10" id="KW-1185">Reference proteome</keyword>
<dbReference type="Proteomes" id="UP000315303">
    <property type="component" value="Unassembled WGS sequence"/>
</dbReference>
<keyword evidence="9" id="KW-0808">Transferase</keyword>
<dbReference type="SUPFAM" id="SSF47384">
    <property type="entry name" value="Homodimeric domain of signal transducing histidine kinase"/>
    <property type="match status" value="1"/>
</dbReference>
<dbReference type="CDD" id="cd00082">
    <property type="entry name" value="HisKA"/>
    <property type="match status" value="1"/>
</dbReference>
<dbReference type="SMART" id="SM00388">
    <property type="entry name" value="HisKA"/>
    <property type="match status" value="1"/>
</dbReference>
<organism evidence="9 10">
    <name type="scientific">Litorilituus lipolyticus</name>
    <dbReference type="NCBI Taxonomy" id="2491017"/>
    <lineage>
        <taxon>Bacteria</taxon>
        <taxon>Pseudomonadati</taxon>
        <taxon>Pseudomonadota</taxon>
        <taxon>Gammaproteobacteria</taxon>
        <taxon>Alteromonadales</taxon>
        <taxon>Colwelliaceae</taxon>
        <taxon>Litorilituus</taxon>
    </lineage>
</organism>
<dbReference type="InterPro" id="IPR003661">
    <property type="entry name" value="HisK_dim/P_dom"/>
</dbReference>
<dbReference type="InterPro" id="IPR001789">
    <property type="entry name" value="Sig_transdc_resp-reg_receiver"/>
</dbReference>
<dbReference type="PROSITE" id="PS50110">
    <property type="entry name" value="RESPONSE_REGULATORY"/>
    <property type="match status" value="1"/>
</dbReference>